<protein>
    <submittedName>
        <fullName evidence="6">Calx-beta domain-containing protein</fullName>
    </submittedName>
</protein>
<keyword evidence="7" id="KW-1185">Reference proteome</keyword>
<evidence type="ECO:0000256" key="3">
    <source>
        <dbReference type="ARBA" id="ARBA00022837"/>
    </source>
</evidence>
<dbReference type="EMBL" id="PYAX01000017">
    <property type="protein sequence ID" value="PSL51890.1"/>
    <property type="molecule type" value="Genomic_DNA"/>
</dbReference>
<evidence type="ECO:0000259" key="5">
    <source>
        <dbReference type="Pfam" id="PF03160"/>
    </source>
</evidence>
<dbReference type="Gene3D" id="2.60.40.2030">
    <property type="match status" value="2"/>
</dbReference>
<feature type="domain" description="Calx-beta" evidence="5">
    <location>
        <begin position="165"/>
        <end position="250"/>
    </location>
</feature>
<keyword evidence="3" id="KW-0106">Calcium</keyword>
<evidence type="ECO:0000256" key="1">
    <source>
        <dbReference type="ARBA" id="ARBA00022729"/>
    </source>
</evidence>
<dbReference type="GO" id="GO:0016020">
    <property type="term" value="C:membrane"/>
    <property type="evidence" value="ECO:0007669"/>
    <property type="project" value="InterPro"/>
</dbReference>
<feature type="signal peptide" evidence="4">
    <location>
        <begin position="1"/>
        <end position="27"/>
    </location>
</feature>
<evidence type="ECO:0000313" key="6">
    <source>
        <dbReference type="EMBL" id="PSL51890.1"/>
    </source>
</evidence>
<dbReference type="InterPro" id="IPR003644">
    <property type="entry name" value="Calx_beta"/>
</dbReference>
<evidence type="ECO:0000256" key="4">
    <source>
        <dbReference type="SAM" id="SignalP"/>
    </source>
</evidence>
<dbReference type="InterPro" id="IPR038081">
    <property type="entry name" value="CalX-like_sf"/>
</dbReference>
<comment type="caution">
    <text evidence="6">The sequence shown here is derived from an EMBL/GenBank/DDBJ whole genome shotgun (WGS) entry which is preliminary data.</text>
</comment>
<accession>A0A2P8I086</accession>
<evidence type="ECO:0000256" key="2">
    <source>
        <dbReference type="ARBA" id="ARBA00022737"/>
    </source>
</evidence>
<dbReference type="AlphaFoldDB" id="A0A2P8I086"/>
<feature type="chain" id="PRO_5015134414" evidence="4">
    <location>
        <begin position="28"/>
        <end position="254"/>
    </location>
</feature>
<reference evidence="6 7" key="1">
    <citation type="submission" date="2018-03" db="EMBL/GenBank/DDBJ databases">
        <title>Genomic Encyclopedia of Type Strains, Phase III (KMG-III): the genomes of soil and plant-associated and newly described type strains.</title>
        <authorList>
            <person name="Whitman W."/>
        </authorList>
    </citation>
    <scope>NUCLEOTIDE SEQUENCE [LARGE SCALE GENOMIC DNA]</scope>
    <source>
        <strain evidence="6 7">CGMCC 4.7097</strain>
    </source>
</reference>
<dbReference type="SUPFAM" id="SSF141072">
    <property type="entry name" value="CalX-like"/>
    <property type="match status" value="2"/>
</dbReference>
<feature type="domain" description="Calx-beta" evidence="5">
    <location>
        <begin position="53"/>
        <end position="128"/>
    </location>
</feature>
<dbReference type="RefSeq" id="WP_106619537.1">
    <property type="nucleotide sequence ID" value="NZ_PYAX01000017.1"/>
</dbReference>
<sequence>MRRLIPAVLTAAAALAPMTVHTTTAHATCTPEVAIQDAGEYEGSLNTVNTLVFTVDVAPGCAGQGQVAYRTKDGNGGDGWATAHADYTPVNGVLQVGQEPLVVKVPLSADQETEKDEAIEVELYDPQGVVIVDDASGLGTVFDDDSLAVSLDGGKICWEPEWTGVELHLTSAAQVPVTVKFHVSGGTALAGVHYEPVREGTVTIPAGSTTGIAVVRLLPRAELEPDKYFVVEISDPSAGTVGTSRATVTLRRPA</sequence>
<keyword evidence="2" id="KW-0677">Repeat</keyword>
<gene>
    <name evidence="6" type="ORF">B0I31_11786</name>
</gene>
<keyword evidence="1 4" id="KW-0732">Signal</keyword>
<evidence type="ECO:0000313" key="7">
    <source>
        <dbReference type="Proteomes" id="UP000241118"/>
    </source>
</evidence>
<name>A0A2P8I086_SACCR</name>
<dbReference type="GO" id="GO:0007154">
    <property type="term" value="P:cell communication"/>
    <property type="evidence" value="ECO:0007669"/>
    <property type="project" value="InterPro"/>
</dbReference>
<organism evidence="6 7">
    <name type="scientific">Saccharothrix carnea</name>
    <dbReference type="NCBI Taxonomy" id="1280637"/>
    <lineage>
        <taxon>Bacteria</taxon>
        <taxon>Bacillati</taxon>
        <taxon>Actinomycetota</taxon>
        <taxon>Actinomycetes</taxon>
        <taxon>Pseudonocardiales</taxon>
        <taxon>Pseudonocardiaceae</taxon>
        <taxon>Saccharothrix</taxon>
    </lineage>
</organism>
<dbReference type="OrthoDB" id="3683192at2"/>
<dbReference type="Proteomes" id="UP000241118">
    <property type="component" value="Unassembled WGS sequence"/>
</dbReference>
<proteinExistence type="predicted"/>
<dbReference type="Pfam" id="PF03160">
    <property type="entry name" value="Calx-beta"/>
    <property type="match status" value="2"/>
</dbReference>